<evidence type="ECO:0000256" key="8">
    <source>
        <dbReference type="ARBA" id="ARBA00023136"/>
    </source>
</evidence>
<feature type="transmembrane region" description="Helical" evidence="10">
    <location>
        <begin position="259"/>
        <end position="278"/>
    </location>
</feature>
<feature type="transmembrane region" description="Helical" evidence="10">
    <location>
        <begin position="446"/>
        <end position="467"/>
    </location>
</feature>
<evidence type="ECO:0000256" key="10">
    <source>
        <dbReference type="SAM" id="Phobius"/>
    </source>
</evidence>
<evidence type="ECO:0000313" key="12">
    <source>
        <dbReference type="EMBL" id="KAD4059838.1"/>
    </source>
</evidence>
<dbReference type="PIRSF" id="PIRSF006060">
    <property type="entry name" value="AA_transporter"/>
    <property type="match status" value="1"/>
</dbReference>
<sequence>MSERMTRPPSGSTDSPAKSSAEEPALARSLSSRHIQLLAIGGAIGTGLFMGSGKTISAAGPSVIFVYAIIGFMLFFVMRAMGELLLSNLNYKSFTDFSADLLGPWAGFFTGWTYWFCWVVTGIADVVAIAHYVTFWWGNAPLWIPALACILVLLALNLPTVKAFGETEFWFALIKIVAILTLIVVGLVMIFTGFTHGDGVTAGFSNLWDHGGFFPTGPMGFVAGFQIAVFAFVGIELVGTTAAETKDPEKNLPRAVNSIPIRILLFYVGALVVLMAVIPWDEFSADESPFVGMFTLAGLGTAAAIVNFVVLTSAASSANSGIYSTSRMVFGLAHDGDAPRPFGRLSRRKVPQNALFFSCTFLLGGVALLYAGESVSAAFTLVSTISALCFMFVWSIILISYLVYRKRRPQLHRASKFPLPGGVVMVYVVLAFFLFILWTLTTQTDTLQALLVTPVWFLLLGIIYSVLRRTPVHQARVAAHHDDVARERAALNAAQP</sequence>
<evidence type="ECO:0000256" key="4">
    <source>
        <dbReference type="ARBA" id="ARBA00022475"/>
    </source>
</evidence>
<evidence type="ECO:0000256" key="1">
    <source>
        <dbReference type="ARBA" id="ARBA00004651"/>
    </source>
</evidence>
<proteinExistence type="inferred from homology"/>
<comment type="subcellular location">
    <subcellularLocation>
        <location evidence="1">Cell membrane</location>
        <topology evidence="1">Multi-pass membrane protein</topology>
    </subcellularLocation>
</comment>
<comment type="similarity">
    <text evidence="2">Belongs to the amino acid-polyamine-organocation (APC) superfamily. Amino acid transporter (AAT) (TC 2.A.3.1) family.</text>
</comment>
<feature type="transmembrane region" description="Helical" evidence="10">
    <location>
        <begin position="378"/>
        <end position="404"/>
    </location>
</feature>
<keyword evidence="4" id="KW-1003">Cell membrane</keyword>
<dbReference type="GO" id="GO:0055085">
    <property type="term" value="P:transmembrane transport"/>
    <property type="evidence" value="ECO:0007669"/>
    <property type="project" value="InterPro"/>
</dbReference>
<reference evidence="12 13" key="1">
    <citation type="submission" date="2019-08" db="EMBL/GenBank/DDBJ databases">
        <title>Arthrobacter sp. nov., isolated from plateau pika and Tibetan wild ass.</title>
        <authorList>
            <person name="Ge Y."/>
        </authorList>
    </citation>
    <scope>NUCLEOTIDE SEQUENCE [LARGE SCALE GENOMIC DNA]</scope>
    <source>
        <strain evidence="12 13">785</strain>
    </source>
</reference>
<dbReference type="GO" id="GO:0005886">
    <property type="term" value="C:plasma membrane"/>
    <property type="evidence" value="ECO:0007669"/>
    <property type="project" value="UniProtKB-SubCell"/>
</dbReference>
<protein>
    <submittedName>
        <fullName evidence="12">D-serine/D-alanine/glycine transporter</fullName>
    </submittedName>
</protein>
<feature type="transmembrane region" description="Helical" evidence="10">
    <location>
        <begin position="354"/>
        <end position="372"/>
    </location>
</feature>
<feature type="compositionally biased region" description="Polar residues" evidence="9">
    <location>
        <begin position="9"/>
        <end position="18"/>
    </location>
</feature>
<feature type="transmembrane region" description="Helical" evidence="10">
    <location>
        <begin position="35"/>
        <end position="52"/>
    </location>
</feature>
<feature type="transmembrane region" description="Helical" evidence="10">
    <location>
        <begin position="170"/>
        <end position="194"/>
    </location>
</feature>
<keyword evidence="8 10" id="KW-0472">Membrane</keyword>
<feature type="transmembrane region" description="Helical" evidence="10">
    <location>
        <begin position="112"/>
        <end position="134"/>
    </location>
</feature>
<dbReference type="AlphaFoldDB" id="A0A5N6MUQ9"/>
<feature type="transmembrane region" description="Helical" evidence="10">
    <location>
        <begin position="58"/>
        <end position="78"/>
    </location>
</feature>
<evidence type="ECO:0000256" key="9">
    <source>
        <dbReference type="SAM" id="MobiDB-lite"/>
    </source>
</evidence>
<feature type="region of interest" description="Disordered" evidence="9">
    <location>
        <begin position="1"/>
        <end position="20"/>
    </location>
</feature>
<dbReference type="Proteomes" id="UP000326852">
    <property type="component" value="Unassembled WGS sequence"/>
</dbReference>
<dbReference type="InterPro" id="IPR004840">
    <property type="entry name" value="Amino_acid_permease_CS"/>
</dbReference>
<dbReference type="Gene3D" id="1.20.1740.10">
    <property type="entry name" value="Amino acid/polyamine transporter I"/>
    <property type="match status" value="1"/>
</dbReference>
<evidence type="ECO:0000256" key="2">
    <source>
        <dbReference type="ARBA" id="ARBA00008583"/>
    </source>
</evidence>
<accession>A0A5N6MUQ9</accession>
<comment type="caution">
    <text evidence="12">The sequence shown here is derived from an EMBL/GenBank/DDBJ whole genome shotgun (WGS) entry which is preliminary data.</text>
</comment>
<name>A0A5N6MUQ9_9MICC</name>
<dbReference type="Pfam" id="PF00324">
    <property type="entry name" value="AA_permease"/>
    <property type="match status" value="1"/>
</dbReference>
<feature type="transmembrane region" description="Helical" evidence="10">
    <location>
        <begin position="416"/>
        <end position="440"/>
    </location>
</feature>
<keyword evidence="3" id="KW-0813">Transport</keyword>
<dbReference type="InterPro" id="IPR004841">
    <property type="entry name" value="AA-permease/SLC12A_dom"/>
</dbReference>
<keyword evidence="13" id="KW-1185">Reference proteome</keyword>
<feature type="domain" description="Amino acid permease/ SLC12A" evidence="11">
    <location>
        <begin position="34"/>
        <end position="474"/>
    </location>
</feature>
<organism evidence="12 13">
    <name type="scientific">Arthrobacter yangruifuii</name>
    <dbReference type="NCBI Taxonomy" id="2606616"/>
    <lineage>
        <taxon>Bacteria</taxon>
        <taxon>Bacillati</taxon>
        <taxon>Actinomycetota</taxon>
        <taxon>Actinomycetes</taxon>
        <taxon>Micrococcales</taxon>
        <taxon>Micrococcaceae</taxon>
        <taxon>Arthrobacter</taxon>
    </lineage>
</organism>
<feature type="transmembrane region" description="Helical" evidence="10">
    <location>
        <begin position="140"/>
        <end position="158"/>
    </location>
</feature>
<evidence type="ECO:0000256" key="3">
    <source>
        <dbReference type="ARBA" id="ARBA00022448"/>
    </source>
</evidence>
<keyword evidence="6" id="KW-0029">Amino-acid transport</keyword>
<evidence type="ECO:0000256" key="7">
    <source>
        <dbReference type="ARBA" id="ARBA00022989"/>
    </source>
</evidence>
<dbReference type="PANTHER" id="PTHR43495">
    <property type="entry name" value="GABA PERMEASE"/>
    <property type="match status" value="1"/>
</dbReference>
<keyword evidence="5 10" id="KW-0812">Transmembrane</keyword>
<dbReference type="PANTHER" id="PTHR43495:SF2">
    <property type="entry name" value="D-SERINE_D-ALANINE_GLYCINE TRANSPORTER"/>
    <property type="match status" value="1"/>
</dbReference>
<evidence type="ECO:0000256" key="6">
    <source>
        <dbReference type="ARBA" id="ARBA00022970"/>
    </source>
</evidence>
<dbReference type="EMBL" id="VTFX01000001">
    <property type="protein sequence ID" value="KAD4059838.1"/>
    <property type="molecule type" value="Genomic_DNA"/>
</dbReference>
<feature type="transmembrane region" description="Helical" evidence="10">
    <location>
        <begin position="290"/>
        <end position="311"/>
    </location>
</feature>
<dbReference type="PROSITE" id="PS00218">
    <property type="entry name" value="AMINO_ACID_PERMEASE_1"/>
    <property type="match status" value="1"/>
</dbReference>
<dbReference type="NCBIfam" id="NF008272">
    <property type="entry name" value="PRK11049.1"/>
    <property type="match status" value="1"/>
</dbReference>
<dbReference type="FunFam" id="1.20.1740.10:FF:000001">
    <property type="entry name" value="Amino acid permease"/>
    <property type="match status" value="1"/>
</dbReference>
<evidence type="ECO:0000256" key="5">
    <source>
        <dbReference type="ARBA" id="ARBA00022692"/>
    </source>
</evidence>
<dbReference type="GO" id="GO:0006865">
    <property type="term" value="P:amino acid transport"/>
    <property type="evidence" value="ECO:0007669"/>
    <property type="project" value="UniProtKB-KW"/>
</dbReference>
<feature type="transmembrane region" description="Helical" evidence="10">
    <location>
        <begin position="214"/>
        <end position="238"/>
    </location>
</feature>
<evidence type="ECO:0000313" key="13">
    <source>
        <dbReference type="Proteomes" id="UP000326852"/>
    </source>
</evidence>
<keyword evidence="7 10" id="KW-1133">Transmembrane helix</keyword>
<gene>
    <name evidence="12" type="primary">cycA</name>
    <name evidence="12" type="synonym">dagA</name>
    <name evidence="12" type="ORF">GD627_01750</name>
</gene>
<evidence type="ECO:0000259" key="11">
    <source>
        <dbReference type="Pfam" id="PF00324"/>
    </source>
</evidence>